<organism evidence="2 3">
    <name type="scientific">Aeoliella straminimaris</name>
    <dbReference type="NCBI Taxonomy" id="2954799"/>
    <lineage>
        <taxon>Bacteria</taxon>
        <taxon>Pseudomonadati</taxon>
        <taxon>Planctomycetota</taxon>
        <taxon>Planctomycetia</taxon>
        <taxon>Pirellulales</taxon>
        <taxon>Lacipirellulaceae</taxon>
        <taxon>Aeoliella</taxon>
    </lineage>
</organism>
<gene>
    <name evidence="2" type="ORF">NG895_18350</name>
</gene>
<reference evidence="2" key="1">
    <citation type="submission" date="2022-06" db="EMBL/GenBank/DDBJ databases">
        <title>Aeoliella straminimaris, a novel planctomycete from sediments.</title>
        <authorList>
            <person name="Vitorino I.R."/>
            <person name="Lage O.M."/>
        </authorList>
    </citation>
    <scope>NUCLEOTIDE SEQUENCE</scope>
    <source>
        <strain evidence="2">ICT_H6.2</strain>
    </source>
</reference>
<sequence>MLTLLTQLIFVAIVLLGAALGVLLGIYGMYFACVALDKVLGLSGGDGFVTIGWVLLVVTIPLGGYLGGQLSQKLARILLRLEDSA</sequence>
<feature type="transmembrane region" description="Helical" evidence="1">
    <location>
        <begin position="50"/>
        <end position="68"/>
    </location>
</feature>
<dbReference type="EMBL" id="JAMXLR010000061">
    <property type="protein sequence ID" value="MCO6045865.1"/>
    <property type="molecule type" value="Genomic_DNA"/>
</dbReference>
<keyword evidence="3" id="KW-1185">Reference proteome</keyword>
<keyword evidence="1" id="KW-1133">Transmembrane helix</keyword>
<evidence type="ECO:0000313" key="2">
    <source>
        <dbReference type="EMBL" id="MCO6045865.1"/>
    </source>
</evidence>
<keyword evidence="1" id="KW-0812">Transmembrane</keyword>
<dbReference type="RefSeq" id="WP_252853974.1">
    <property type="nucleotide sequence ID" value="NZ_JAMXLR010000061.1"/>
</dbReference>
<dbReference type="AlphaFoldDB" id="A0A9X2JHA7"/>
<name>A0A9X2JHA7_9BACT</name>
<evidence type="ECO:0000256" key="1">
    <source>
        <dbReference type="SAM" id="Phobius"/>
    </source>
</evidence>
<dbReference type="Proteomes" id="UP001155241">
    <property type="component" value="Unassembled WGS sequence"/>
</dbReference>
<feature type="transmembrane region" description="Helical" evidence="1">
    <location>
        <begin position="7"/>
        <end position="30"/>
    </location>
</feature>
<protein>
    <submittedName>
        <fullName evidence="2">Uncharacterized protein</fullName>
    </submittedName>
</protein>
<proteinExistence type="predicted"/>
<evidence type="ECO:0000313" key="3">
    <source>
        <dbReference type="Proteomes" id="UP001155241"/>
    </source>
</evidence>
<keyword evidence="1" id="KW-0472">Membrane</keyword>
<comment type="caution">
    <text evidence="2">The sequence shown here is derived from an EMBL/GenBank/DDBJ whole genome shotgun (WGS) entry which is preliminary data.</text>
</comment>
<accession>A0A9X2JHA7</accession>